<dbReference type="Pfam" id="PF00005">
    <property type="entry name" value="ABC_tran"/>
    <property type="match status" value="1"/>
</dbReference>
<evidence type="ECO:0000256" key="9">
    <source>
        <dbReference type="ARBA" id="ARBA00023136"/>
    </source>
</evidence>
<dbReference type="InterPro" id="IPR027417">
    <property type="entry name" value="P-loop_NTPase"/>
</dbReference>
<evidence type="ECO:0000256" key="8">
    <source>
        <dbReference type="ARBA" id="ARBA00022967"/>
    </source>
</evidence>
<dbReference type="RefSeq" id="WP_138285277.1">
    <property type="nucleotide sequence ID" value="NZ_CP058350.1"/>
</dbReference>
<evidence type="ECO:0000256" key="10">
    <source>
        <dbReference type="PROSITE-ProRule" id="PRU01213"/>
    </source>
</evidence>
<reference evidence="13 14" key="1">
    <citation type="submission" date="2020-06" db="EMBL/GenBank/DDBJ databases">
        <title>Genome sequence of Rhizobium sp strain ADMK78.</title>
        <authorList>
            <person name="Rahi P."/>
        </authorList>
    </citation>
    <scope>NUCLEOTIDE SEQUENCE [LARGE SCALE GENOMIC DNA]</scope>
    <source>
        <strain evidence="13 14">ADMK78</strain>
    </source>
</reference>
<dbReference type="InterPro" id="IPR004606">
    <property type="entry name" value="Mop_domain"/>
</dbReference>
<evidence type="ECO:0000313" key="14">
    <source>
        <dbReference type="Proteomes" id="UP000308530"/>
    </source>
</evidence>
<dbReference type="PROSITE" id="PS50893">
    <property type="entry name" value="ABC_TRANSPORTER_2"/>
    <property type="match status" value="1"/>
</dbReference>
<accession>A0ABX6QLW5</accession>
<dbReference type="InterPro" id="IPR050334">
    <property type="entry name" value="Molybdenum_import_ModC"/>
</dbReference>
<sequence>MLTLDITHRQGEFTLAANLQIGSGLTALFGPSGSGKTTLINLVAGLTRPMQGAIRFADEIWSDTASGRFVPPHRRRIGYVFQEGRLFPHMSVRQNLGYGQRHLPANEPRESLQRIIELLAIAHLLDRRPLHLSGGEKQRVALGRALMASPRLLLMDEPLSALDSNLKAQILPDIERIRDEVGIPILYVSHAVEEVSRLATRVVAFEQGRAIAIGAPDEVLSRVPHGSGTMPAGNFISASVKAHHLKDGLTEAESRAGQLFLRHVDVPEGTPIRVFVPISEIVIATGKVAGLSTLNRLSGQISAIEEGRDASVEVAVNCEGEVLRAEVTKRSAESLGLSLGQPVHLLFKTVSLAQDGLFRQA</sequence>
<dbReference type="PROSITE" id="PS00211">
    <property type="entry name" value="ABC_TRANSPORTER_1"/>
    <property type="match status" value="1"/>
</dbReference>
<comment type="similarity">
    <text evidence="1">Belongs to the ABC transporter superfamily.</text>
</comment>
<keyword evidence="4 10" id="KW-0500">Molybdenum</keyword>
<dbReference type="SMART" id="SM00382">
    <property type="entry name" value="AAA"/>
    <property type="match status" value="1"/>
</dbReference>
<dbReference type="GO" id="GO:0005524">
    <property type="term" value="F:ATP binding"/>
    <property type="evidence" value="ECO:0007669"/>
    <property type="project" value="UniProtKB-KW"/>
</dbReference>
<evidence type="ECO:0000256" key="3">
    <source>
        <dbReference type="ARBA" id="ARBA00022475"/>
    </source>
</evidence>
<evidence type="ECO:0000256" key="2">
    <source>
        <dbReference type="ARBA" id="ARBA00022448"/>
    </source>
</evidence>
<keyword evidence="14" id="KW-1185">Reference proteome</keyword>
<dbReference type="Gene3D" id="3.40.50.300">
    <property type="entry name" value="P-loop containing nucleotide triphosphate hydrolases"/>
    <property type="match status" value="1"/>
</dbReference>
<evidence type="ECO:0000259" key="12">
    <source>
        <dbReference type="PROSITE" id="PS51866"/>
    </source>
</evidence>
<dbReference type="NCBIfam" id="TIGR02142">
    <property type="entry name" value="modC_ABC"/>
    <property type="match status" value="1"/>
</dbReference>
<dbReference type="EMBL" id="CP058350">
    <property type="protein sequence ID" value="QLF69593.1"/>
    <property type="molecule type" value="Genomic_DNA"/>
</dbReference>
<dbReference type="InterPro" id="IPR011868">
    <property type="entry name" value="ModC_ABC_ATP-bd"/>
</dbReference>
<proteinExistence type="inferred from homology"/>
<gene>
    <name evidence="13" type="primary">modC</name>
    <name evidence="13" type="ORF">FE840_008580</name>
</gene>
<dbReference type="SUPFAM" id="SSF50331">
    <property type="entry name" value="MOP-like"/>
    <property type="match status" value="1"/>
</dbReference>
<evidence type="ECO:0000259" key="11">
    <source>
        <dbReference type="PROSITE" id="PS50893"/>
    </source>
</evidence>
<evidence type="ECO:0000256" key="7">
    <source>
        <dbReference type="ARBA" id="ARBA00022840"/>
    </source>
</evidence>
<dbReference type="PANTHER" id="PTHR43514">
    <property type="entry name" value="ABC TRANSPORTER I FAMILY MEMBER 10"/>
    <property type="match status" value="1"/>
</dbReference>
<dbReference type="PANTHER" id="PTHR43514:SF4">
    <property type="entry name" value="ABC TRANSPORTER I FAMILY MEMBER 10"/>
    <property type="match status" value="1"/>
</dbReference>
<dbReference type="PROSITE" id="PS51866">
    <property type="entry name" value="MOP"/>
    <property type="match status" value="1"/>
</dbReference>
<protein>
    <submittedName>
        <fullName evidence="13">Molybdenum ABC transporter ATP-binding protein</fullName>
    </submittedName>
</protein>
<dbReference type="Pfam" id="PF03459">
    <property type="entry name" value="TOBE"/>
    <property type="match status" value="1"/>
</dbReference>
<keyword evidence="2" id="KW-0813">Transport</keyword>
<evidence type="ECO:0000256" key="5">
    <source>
        <dbReference type="ARBA" id="ARBA00022519"/>
    </source>
</evidence>
<dbReference type="InterPro" id="IPR008995">
    <property type="entry name" value="Mo/tungstate-bd_C_term_dom"/>
</dbReference>
<keyword evidence="5" id="KW-0997">Cell inner membrane</keyword>
<dbReference type="InterPro" id="IPR003439">
    <property type="entry name" value="ABC_transporter-like_ATP-bd"/>
</dbReference>
<evidence type="ECO:0000256" key="1">
    <source>
        <dbReference type="ARBA" id="ARBA00005417"/>
    </source>
</evidence>
<feature type="domain" description="Mop" evidence="12">
    <location>
        <begin position="290"/>
        <end position="356"/>
    </location>
</feature>
<dbReference type="InterPro" id="IPR017871">
    <property type="entry name" value="ABC_transporter-like_CS"/>
</dbReference>
<organism evidence="13 14">
    <name type="scientific">Peteryoungia desertarenae</name>
    <dbReference type="NCBI Taxonomy" id="1813451"/>
    <lineage>
        <taxon>Bacteria</taxon>
        <taxon>Pseudomonadati</taxon>
        <taxon>Pseudomonadota</taxon>
        <taxon>Alphaproteobacteria</taxon>
        <taxon>Hyphomicrobiales</taxon>
        <taxon>Rhizobiaceae</taxon>
        <taxon>Peteryoungia</taxon>
    </lineage>
</organism>
<dbReference type="Gene3D" id="2.40.50.100">
    <property type="match status" value="1"/>
</dbReference>
<keyword evidence="9" id="KW-0472">Membrane</keyword>
<keyword evidence="3" id="KW-1003">Cell membrane</keyword>
<keyword evidence="8" id="KW-1278">Translocase</keyword>
<dbReference type="InterPro" id="IPR003593">
    <property type="entry name" value="AAA+_ATPase"/>
</dbReference>
<keyword evidence="7 13" id="KW-0067">ATP-binding</keyword>
<dbReference type="Proteomes" id="UP000308530">
    <property type="component" value="Chromosome"/>
</dbReference>
<keyword evidence="6" id="KW-0547">Nucleotide-binding</keyword>
<dbReference type="SUPFAM" id="SSF52540">
    <property type="entry name" value="P-loop containing nucleoside triphosphate hydrolases"/>
    <property type="match status" value="1"/>
</dbReference>
<evidence type="ECO:0000256" key="4">
    <source>
        <dbReference type="ARBA" id="ARBA00022505"/>
    </source>
</evidence>
<name>A0ABX6QLW5_9HYPH</name>
<feature type="domain" description="ABC transporter" evidence="11">
    <location>
        <begin position="1"/>
        <end position="232"/>
    </location>
</feature>
<evidence type="ECO:0000313" key="13">
    <source>
        <dbReference type="EMBL" id="QLF69593.1"/>
    </source>
</evidence>
<dbReference type="InterPro" id="IPR005116">
    <property type="entry name" value="Transp-assoc_OB_typ1"/>
</dbReference>
<evidence type="ECO:0000256" key="6">
    <source>
        <dbReference type="ARBA" id="ARBA00022741"/>
    </source>
</evidence>